<organism evidence="10 11">
    <name type="scientific">Mycolicibacterium bacteremicum</name>
    <name type="common">Mycobacterium bacteremicum</name>
    <dbReference type="NCBI Taxonomy" id="564198"/>
    <lineage>
        <taxon>Bacteria</taxon>
        <taxon>Bacillati</taxon>
        <taxon>Actinomycetota</taxon>
        <taxon>Actinomycetes</taxon>
        <taxon>Mycobacteriales</taxon>
        <taxon>Mycobacteriaceae</taxon>
        <taxon>Mycolicibacterium</taxon>
    </lineage>
</organism>
<feature type="domain" description="Acyl-CoA thioesterase-like N-terminal HotDog" evidence="8">
    <location>
        <begin position="38"/>
        <end position="115"/>
    </location>
</feature>
<reference evidence="10 11" key="1">
    <citation type="submission" date="2017-02" db="EMBL/GenBank/DDBJ databases">
        <title>The new phylogeny of genus Mycobacterium.</title>
        <authorList>
            <person name="Tortoli E."/>
            <person name="Trovato A."/>
            <person name="Cirillo D.M."/>
        </authorList>
    </citation>
    <scope>NUCLEOTIDE SEQUENCE [LARGE SCALE GENOMIC DNA]</scope>
    <source>
        <strain evidence="10 11">DSM 45578</strain>
    </source>
</reference>
<evidence type="ECO:0000259" key="9">
    <source>
        <dbReference type="Pfam" id="PF20789"/>
    </source>
</evidence>
<evidence type="ECO:0000313" key="11">
    <source>
        <dbReference type="Proteomes" id="UP000192366"/>
    </source>
</evidence>
<evidence type="ECO:0000256" key="4">
    <source>
        <dbReference type="ARBA" id="ARBA00023098"/>
    </source>
</evidence>
<dbReference type="Pfam" id="PF13622">
    <property type="entry name" value="4HBT_3"/>
    <property type="match status" value="1"/>
</dbReference>
<evidence type="ECO:0000256" key="7">
    <source>
        <dbReference type="ARBA" id="ARBA00079653"/>
    </source>
</evidence>
<dbReference type="InterPro" id="IPR029069">
    <property type="entry name" value="HotDog_dom_sf"/>
</dbReference>
<gene>
    <name evidence="10" type="ORF">BST17_12070</name>
</gene>
<accession>A0A1W9YXU5</accession>
<keyword evidence="11" id="KW-1185">Reference proteome</keyword>
<dbReference type="FunFam" id="2.40.160.210:FF:000001">
    <property type="entry name" value="Acyl-CoA thioesterase II"/>
    <property type="match status" value="1"/>
</dbReference>
<proteinExistence type="inferred from homology"/>
<evidence type="ECO:0000256" key="3">
    <source>
        <dbReference type="ARBA" id="ARBA00022801"/>
    </source>
</evidence>
<dbReference type="GO" id="GO:0006637">
    <property type="term" value="P:acyl-CoA metabolic process"/>
    <property type="evidence" value="ECO:0007669"/>
    <property type="project" value="InterPro"/>
</dbReference>
<evidence type="ECO:0000259" key="8">
    <source>
        <dbReference type="Pfam" id="PF13622"/>
    </source>
</evidence>
<dbReference type="InterPro" id="IPR049450">
    <property type="entry name" value="ACOT8-like_C"/>
</dbReference>
<dbReference type="InterPro" id="IPR003703">
    <property type="entry name" value="Acyl_CoA_thio"/>
</dbReference>
<dbReference type="PANTHER" id="PTHR11066">
    <property type="entry name" value="ACYL-COA THIOESTERASE"/>
    <property type="match status" value="1"/>
</dbReference>
<comment type="caution">
    <text evidence="10">The sequence shown here is derived from an EMBL/GenBank/DDBJ whole genome shotgun (WGS) entry which is preliminary data.</text>
</comment>
<evidence type="ECO:0000256" key="6">
    <source>
        <dbReference type="ARBA" id="ARBA00071120"/>
    </source>
</evidence>
<keyword evidence="3" id="KW-0378">Hydrolase</keyword>
<keyword evidence="4" id="KW-0443">Lipid metabolism</keyword>
<dbReference type="GO" id="GO:0009062">
    <property type="term" value="P:fatty acid catabolic process"/>
    <property type="evidence" value="ECO:0007669"/>
    <property type="project" value="TreeGrafter"/>
</dbReference>
<dbReference type="Gene3D" id="2.40.160.210">
    <property type="entry name" value="Acyl-CoA thioesterase, double hotdog domain"/>
    <property type="match status" value="1"/>
</dbReference>
<dbReference type="InterPro" id="IPR042171">
    <property type="entry name" value="Acyl-CoA_hotdog"/>
</dbReference>
<dbReference type="Pfam" id="PF20789">
    <property type="entry name" value="4HBT_3C"/>
    <property type="match status" value="1"/>
</dbReference>
<dbReference type="Proteomes" id="UP000192366">
    <property type="component" value="Unassembled WGS sequence"/>
</dbReference>
<dbReference type="STRING" id="564198.BST17_12070"/>
<dbReference type="CDD" id="cd03445">
    <property type="entry name" value="Thioesterase_II_repeat2"/>
    <property type="match status" value="1"/>
</dbReference>
<evidence type="ECO:0000256" key="2">
    <source>
        <dbReference type="ARBA" id="ARBA00011881"/>
    </source>
</evidence>
<dbReference type="AlphaFoldDB" id="A0A1W9YXU5"/>
<evidence type="ECO:0000256" key="5">
    <source>
        <dbReference type="ARBA" id="ARBA00050943"/>
    </source>
</evidence>
<dbReference type="EMBL" id="MVHJ01000008">
    <property type="protein sequence ID" value="ORA04874.1"/>
    <property type="molecule type" value="Genomic_DNA"/>
</dbReference>
<comment type="subunit">
    <text evidence="2">Homotetramer.</text>
</comment>
<dbReference type="PANTHER" id="PTHR11066:SF34">
    <property type="entry name" value="ACYL-COENZYME A THIOESTERASE 8"/>
    <property type="match status" value="1"/>
</dbReference>
<dbReference type="CDD" id="cd03444">
    <property type="entry name" value="Thioesterase_II_repeat1"/>
    <property type="match status" value="1"/>
</dbReference>
<dbReference type="SUPFAM" id="SSF54637">
    <property type="entry name" value="Thioesterase/thiol ester dehydrase-isomerase"/>
    <property type="match status" value="2"/>
</dbReference>
<evidence type="ECO:0000313" key="10">
    <source>
        <dbReference type="EMBL" id="ORA04874.1"/>
    </source>
</evidence>
<dbReference type="GO" id="GO:0047617">
    <property type="term" value="F:fatty acyl-CoA hydrolase activity"/>
    <property type="evidence" value="ECO:0007669"/>
    <property type="project" value="UniProtKB-EC"/>
</dbReference>
<dbReference type="InterPro" id="IPR049449">
    <property type="entry name" value="TesB_ACOT8-like_N"/>
</dbReference>
<sequence>MCEVTGRRPLDEIVALLDIAATGDTVFVAQHTEAAVQTGHVFGGMVAAQSTVAACRTVDPARPIHSLHAYFLRPGDPTHPIELHVEITRDGRSFSHRRVSAVQRGRAIMEMACSFAEPEPGLRHQVPMPQVPEPEDLSPDWEVLRSFSDVVPTLTRPAPFDIRSVGNHSRVSREHGETTDRSLMWMRADGAVADDPVLHTALIVYASDMTVLDPVTRPNARSMAAEDVLPATIDHAVWFHRWARADRWWLCDVDSPWAGDGRGYARGRIFDRSGVLVAQIAQEGLIRLPPGQP</sequence>
<feature type="domain" description="Acyl-CoA thioesterase-like C-terminal" evidence="9">
    <location>
        <begin position="143"/>
        <end position="286"/>
    </location>
</feature>
<name>A0A1W9YXU5_MYCBA</name>
<protein>
    <recommendedName>
        <fullName evidence="6">Acyl-CoA thioesterase 2</fullName>
    </recommendedName>
    <alternativeName>
        <fullName evidence="7">Thioesterase II</fullName>
    </alternativeName>
</protein>
<comment type="catalytic activity">
    <reaction evidence="5">
        <text>a fatty acyl-CoA + H2O = a fatty acid + CoA + H(+)</text>
        <dbReference type="Rhea" id="RHEA:16781"/>
        <dbReference type="ChEBI" id="CHEBI:15377"/>
        <dbReference type="ChEBI" id="CHEBI:15378"/>
        <dbReference type="ChEBI" id="CHEBI:28868"/>
        <dbReference type="ChEBI" id="CHEBI:57287"/>
        <dbReference type="ChEBI" id="CHEBI:77636"/>
        <dbReference type="EC" id="3.1.2.20"/>
    </reaction>
    <physiologicalReaction direction="left-to-right" evidence="5">
        <dbReference type="Rhea" id="RHEA:16782"/>
    </physiologicalReaction>
</comment>
<comment type="similarity">
    <text evidence="1">Belongs to the C/M/P thioester hydrolase family.</text>
</comment>
<evidence type="ECO:0000256" key="1">
    <source>
        <dbReference type="ARBA" id="ARBA00006538"/>
    </source>
</evidence>